<accession>A0A154L6X1</accession>
<keyword evidence="3" id="KW-1003">Cell membrane</keyword>
<dbReference type="GO" id="GO:0005886">
    <property type="term" value="C:plasma membrane"/>
    <property type="evidence" value="ECO:0007669"/>
    <property type="project" value="UniProtKB-SubCell"/>
</dbReference>
<keyword evidence="7" id="KW-0813">Transport</keyword>
<gene>
    <name evidence="9" type="ORF">AUP42_17930</name>
</gene>
<dbReference type="RefSeq" id="WP_062951412.1">
    <property type="nucleotide sequence ID" value="NZ_LPVY01000009.1"/>
</dbReference>
<comment type="similarity">
    <text evidence="2 7">Belongs to the ExbD/TolR family.</text>
</comment>
<dbReference type="PANTHER" id="PTHR30558">
    <property type="entry name" value="EXBD MEMBRANE COMPONENT OF PMF-DRIVEN MACROMOLECULE IMPORT SYSTEM"/>
    <property type="match status" value="1"/>
</dbReference>
<evidence type="ECO:0000313" key="9">
    <source>
        <dbReference type="EMBL" id="KZB65464.1"/>
    </source>
</evidence>
<evidence type="ECO:0000256" key="3">
    <source>
        <dbReference type="ARBA" id="ARBA00022475"/>
    </source>
</evidence>
<organism evidence="9 10">
    <name type="scientific">Thalassospira lucentensis</name>
    <dbReference type="NCBI Taxonomy" id="168935"/>
    <lineage>
        <taxon>Bacteria</taxon>
        <taxon>Pseudomonadati</taxon>
        <taxon>Pseudomonadota</taxon>
        <taxon>Alphaproteobacteria</taxon>
        <taxon>Rhodospirillales</taxon>
        <taxon>Thalassospiraceae</taxon>
        <taxon>Thalassospira</taxon>
    </lineage>
</organism>
<name>A0A154L6X1_9PROT</name>
<evidence type="ECO:0000313" key="10">
    <source>
        <dbReference type="Proteomes" id="UP000076335"/>
    </source>
</evidence>
<evidence type="ECO:0000256" key="2">
    <source>
        <dbReference type="ARBA" id="ARBA00005811"/>
    </source>
</evidence>
<keyword evidence="6 8" id="KW-0472">Membrane</keyword>
<keyword evidence="7" id="KW-0653">Protein transport</keyword>
<evidence type="ECO:0000256" key="1">
    <source>
        <dbReference type="ARBA" id="ARBA00004162"/>
    </source>
</evidence>
<sequence length="138" mass="15089">MKRRIQISDDSPAQEPMLPLINIVFLLLIFFMIAGSLQKLGPFDVDPPASSTAESQPEDTIVLWFGKNAEIGIDDRQGKIADLAALLPGDYAGRPVEIRADRTTEGARVVALLKRLQELGIEKVQLMTAMEADQGQDG</sequence>
<dbReference type="EMBL" id="LPVY01000009">
    <property type="protein sequence ID" value="KZB65464.1"/>
    <property type="molecule type" value="Genomic_DNA"/>
</dbReference>
<comment type="caution">
    <text evidence="9">The sequence shown here is derived from an EMBL/GenBank/DDBJ whole genome shotgun (WGS) entry which is preliminary data.</text>
</comment>
<feature type="transmembrane region" description="Helical" evidence="8">
    <location>
        <begin position="20"/>
        <end position="37"/>
    </location>
</feature>
<dbReference type="InterPro" id="IPR003400">
    <property type="entry name" value="ExbD"/>
</dbReference>
<comment type="subcellular location">
    <subcellularLocation>
        <location evidence="1">Cell membrane</location>
        <topology evidence="1">Single-pass membrane protein</topology>
    </subcellularLocation>
    <subcellularLocation>
        <location evidence="7">Cell membrane</location>
        <topology evidence="7">Single-pass type II membrane protein</topology>
    </subcellularLocation>
</comment>
<evidence type="ECO:0000256" key="4">
    <source>
        <dbReference type="ARBA" id="ARBA00022692"/>
    </source>
</evidence>
<dbReference type="Pfam" id="PF02472">
    <property type="entry name" value="ExbD"/>
    <property type="match status" value="1"/>
</dbReference>
<evidence type="ECO:0000256" key="8">
    <source>
        <dbReference type="SAM" id="Phobius"/>
    </source>
</evidence>
<evidence type="ECO:0000256" key="6">
    <source>
        <dbReference type="ARBA" id="ARBA00023136"/>
    </source>
</evidence>
<dbReference type="GO" id="GO:0022857">
    <property type="term" value="F:transmembrane transporter activity"/>
    <property type="evidence" value="ECO:0007669"/>
    <property type="project" value="InterPro"/>
</dbReference>
<keyword evidence="4 7" id="KW-0812">Transmembrane</keyword>
<evidence type="ECO:0000256" key="7">
    <source>
        <dbReference type="RuleBase" id="RU003879"/>
    </source>
</evidence>
<dbReference type="Gene3D" id="3.30.420.270">
    <property type="match status" value="1"/>
</dbReference>
<reference evidence="9 10" key="1">
    <citation type="submission" date="2015-12" db="EMBL/GenBank/DDBJ databases">
        <title>Genome sequence of Thalassospira lucentensis MCCC 1A02072.</title>
        <authorList>
            <person name="Lu L."/>
            <person name="Lai Q."/>
            <person name="Shao Z."/>
            <person name="Qian P."/>
        </authorList>
    </citation>
    <scope>NUCLEOTIDE SEQUENCE [LARGE SCALE GENOMIC DNA]</scope>
    <source>
        <strain evidence="9 10">MCCC 1A02072</strain>
    </source>
</reference>
<proteinExistence type="inferred from homology"/>
<evidence type="ECO:0000256" key="5">
    <source>
        <dbReference type="ARBA" id="ARBA00022989"/>
    </source>
</evidence>
<keyword evidence="5 8" id="KW-1133">Transmembrane helix</keyword>
<dbReference type="GO" id="GO:0015031">
    <property type="term" value="P:protein transport"/>
    <property type="evidence" value="ECO:0007669"/>
    <property type="project" value="UniProtKB-KW"/>
</dbReference>
<dbReference type="AlphaFoldDB" id="A0A154L6X1"/>
<dbReference type="Proteomes" id="UP000076335">
    <property type="component" value="Unassembled WGS sequence"/>
</dbReference>
<protein>
    <submittedName>
        <fullName evidence="9">Biopolymer transporter ExbD</fullName>
    </submittedName>
</protein>
<dbReference type="OrthoDB" id="7354557at2"/>